<sequence length="121" mass="14322">MTLDYPWHLYLMAIIYVFAGIMHFIKPKIYLRIMPRYIPYHNFLVPLSGVFEIVLGIALCFQETKNIAIYGIIAMLFVFLLVHFNMLKGETEAAGLPKWLLLLRIPLQFILMYWAYQYITL</sequence>
<dbReference type="KEGG" id="marb:CJ263_14525"/>
<organism evidence="5 6">
    <name type="scientific">Maribacter cobaltidurans</name>
    <dbReference type="NCBI Taxonomy" id="1178778"/>
    <lineage>
        <taxon>Bacteria</taxon>
        <taxon>Pseudomonadati</taxon>
        <taxon>Bacteroidota</taxon>
        <taxon>Flavobacteriia</taxon>
        <taxon>Flavobacteriales</taxon>
        <taxon>Flavobacteriaceae</taxon>
        <taxon>Maribacter</taxon>
    </lineage>
</organism>
<keyword evidence="3" id="KW-1133">Transmembrane helix</keyword>
<evidence type="ECO:0000256" key="2">
    <source>
        <dbReference type="ARBA" id="ARBA00022692"/>
    </source>
</evidence>
<evidence type="ECO:0000256" key="3">
    <source>
        <dbReference type="ARBA" id="ARBA00022989"/>
    </source>
</evidence>
<keyword evidence="4" id="KW-0472">Membrane</keyword>
<dbReference type="GO" id="GO:0030416">
    <property type="term" value="P:methylamine metabolic process"/>
    <property type="evidence" value="ECO:0007669"/>
    <property type="project" value="InterPro"/>
</dbReference>
<evidence type="ECO:0000256" key="4">
    <source>
        <dbReference type="ARBA" id="ARBA00023136"/>
    </source>
</evidence>
<gene>
    <name evidence="5" type="ORF">CJ263_14525</name>
</gene>
<keyword evidence="2" id="KW-0812">Transmembrane</keyword>
<comment type="subcellular location">
    <subcellularLocation>
        <location evidence="1">Membrane</location>
        <topology evidence="1">Multi-pass membrane protein</topology>
    </subcellularLocation>
</comment>
<evidence type="ECO:0000256" key="1">
    <source>
        <dbReference type="ARBA" id="ARBA00004141"/>
    </source>
</evidence>
<dbReference type="PANTHER" id="PTHR36974:SF1">
    <property type="entry name" value="DOXX FAMILY MEMBRANE PROTEIN"/>
    <property type="match status" value="1"/>
</dbReference>
<dbReference type="GO" id="GO:0016020">
    <property type="term" value="C:membrane"/>
    <property type="evidence" value="ECO:0007669"/>
    <property type="project" value="UniProtKB-SubCell"/>
</dbReference>
<evidence type="ECO:0000313" key="5">
    <source>
        <dbReference type="EMBL" id="ASV31330.1"/>
    </source>
</evidence>
<dbReference type="OrthoDB" id="327939at2"/>
<dbReference type="AlphaFoldDB" id="A0A223V863"/>
<accession>A0A223V863</accession>
<dbReference type="InterPro" id="IPR009908">
    <property type="entry name" value="Methylamine_util_MauE"/>
</dbReference>
<reference evidence="5 6" key="1">
    <citation type="submission" date="2017-08" db="EMBL/GenBank/DDBJ databases">
        <title>The complete genome sequence of Maribacter sp. B1, isolated from deep-sea sediment.</title>
        <authorList>
            <person name="Wu Y.-H."/>
            <person name="Cheng H."/>
            <person name="Xu X.-W."/>
        </authorList>
    </citation>
    <scope>NUCLEOTIDE SEQUENCE [LARGE SCALE GENOMIC DNA]</scope>
    <source>
        <strain evidence="5 6">B1</strain>
    </source>
</reference>
<proteinExistence type="predicted"/>
<name>A0A223V863_9FLAO</name>
<dbReference type="Pfam" id="PF07291">
    <property type="entry name" value="MauE"/>
    <property type="match status" value="1"/>
</dbReference>
<dbReference type="RefSeq" id="WP_094997940.1">
    <property type="nucleotide sequence ID" value="NZ_BMJL01000004.1"/>
</dbReference>
<dbReference type="PANTHER" id="PTHR36974">
    <property type="entry name" value="MEMBRANE PROTEIN-RELATED"/>
    <property type="match status" value="1"/>
</dbReference>
<dbReference type="EMBL" id="CP022957">
    <property type="protein sequence ID" value="ASV31330.1"/>
    <property type="molecule type" value="Genomic_DNA"/>
</dbReference>
<evidence type="ECO:0000313" key="6">
    <source>
        <dbReference type="Proteomes" id="UP000215244"/>
    </source>
</evidence>
<keyword evidence="6" id="KW-1185">Reference proteome</keyword>
<dbReference type="Proteomes" id="UP000215244">
    <property type="component" value="Chromosome"/>
</dbReference>
<protein>
    <submittedName>
        <fullName evidence="5">Uncharacterized protein</fullName>
    </submittedName>
</protein>